<keyword evidence="1" id="KW-0863">Zinc-finger</keyword>
<dbReference type="GO" id="GO:0008270">
    <property type="term" value="F:zinc ion binding"/>
    <property type="evidence" value="ECO:0007669"/>
    <property type="project" value="UniProtKB-KW"/>
</dbReference>
<accession>A0A1Z5HQJ6</accession>
<dbReference type="OrthoDB" id="188274at2"/>
<dbReference type="AlphaFoldDB" id="A0A1Z5HQJ6"/>
<dbReference type="InterPro" id="IPR007527">
    <property type="entry name" value="Znf_SWIM"/>
</dbReference>
<keyword evidence="5" id="KW-1185">Reference proteome</keyword>
<keyword evidence="1" id="KW-0862">Zinc</keyword>
<gene>
    <name evidence="4" type="ORF">KKC1_08690</name>
</gene>
<dbReference type="Pfam" id="PF04434">
    <property type="entry name" value="SWIM"/>
    <property type="match status" value="1"/>
</dbReference>
<organism evidence="4 5">
    <name type="scientific">Calderihabitans maritimus</name>
    <dbReference type="NCBI Taxonomy" id="1246530"/>
    <lineage>
        <taxon>Bacteria</taxon>
        <taxon>Bacillati</taxon>
        <taxon>Bacillota</taxon>
        <taxon>Clostridia</taxon>
        <taxon>Neomoorellales</taxon>
        <taxon>Calderihabitantaceae</taxon>
        <taxon>Calderihabitans</taxon>
    </lineage>
</organism>
<dbReference type="RefSeq" id="WP_088553204.1">
    <property type="nucleotide sequence ID" value="NZ_BDGJ01000030.1"/>
</dbReference>
<reference evidence="5" key="1">
    <citation type="journal article" date="2017" name="Appl. Environ. Microbiol.">
        <title>Genomic analysis of Calderihabitans maritimus KKC1, a thermophilic hydrogenogenic carboxydotrophic bacterium isolated from marine sediment.</title>
        <authorList>
            <person name="Omae K."/>
            <person name="Yoneda Y."/>
            <person name="Fukuyama Y."/>
            <person name="Yoshida T."/>
            <person name="Sako Y."/>
        </authorList>
    </citation>
    <scope>NUCLEOTIDE SEQUENCE [LARGE SCALE GENOMIC DNA]</scope>
    <source>
        <strain evidence="5">KKC1</strain>
    </source>
</reference>
<dbReference type="PANTHER" id="PTHR38133:SF1">
    <property type="entry name" value="SLR1429 PROTEIN"/>
    <property type="match status" value="1"/>
</dbReference>
<comment type="caution">
    <text evidence="4">The sequence shown here is derived from an EMBL/GenBank/DDBJ whole genome shotgun (WGS) entry which is preliminary data.</text>
</comment>
<keyword evidence="1" id="KW-0479">Metal-binding</keyword>
<dbReference type="PROSITE" id="PS50966">
    <property type="entry name" value="ZF_SWIM"/>
    <property type="match status" value="1"/>
</dbReference>
<protein>
    <recommendedName>
        <fullName evidence="3">SWIM-type domain-containing protein</fullName>
    </recommendedName>
</protein>
<feature type="region of interest" description="Disordered" evidence="2">
    <location>
        <begin position="183"/>
        <end position="205"/>
    </location>
</feature>
<dbReference type="PANTHER" id="PTHR38133">
    <property type="entry name" value="SLR1429 PROTEIN"/>
    <property type="match status" value="1"/>
</dbReference>
<name>A0A1Z5HQJ6_9FIRM</name>
<evidence type="ECO:0000256" key="2">
    <source>
        <dbReference type="SAM" id="MobiDB-lite"/>
    </source>
</evidence>
<sequence>MKISGEVFTLASKKEFGSTWWGQRWIKVLESFGWRSRLQRGRTYARAGHVLEINIKPGQVTALVQGRRSRPYRVTIEMKTISDRDWEKVIEALAGRAVFAALLLAGEMPRDIEEAFRQVRLSLFPGAVRDIKTDCSCPDWANPCKHIAAVYYLLGRKFDEDPFLLFLLRGRSKEQLVSALRERRSTRAEQEEREEDLSPCGEPTGSVLEKQLDRFWDEGEDACGLLFHPVSPEVDAGLLKTLGPPPFWRGREDLDLWLADCYRTISRRAREEWPEERR</sequence>
<dbReference type="Proteomes" id="UP000197032">
    <property type="component" value="Unassembled WGS sequence"/>
</dbReference>
<feature type="domain" description="SWIM-type" evidence="3">
    <location>
        <begin position="117"/>
        <end position="155"/>
    </location>
</feature>
<dbReference type="EMBL" id="BDGJ01000030">
    <property type="protein sequence ID" value="GAW91708.1"/>
    <property type="molecule type" value="Genomic_DNA"/>
</dbReference>
<evidence type="ECO:0000313" key="4">
    <source>
        <dbReference type="EMBL" id="GAW91708.1"/>
    </source>
</evidence>
<evidence type="ECO:0000256" key="1">
    <source>
        <dbReference type="PROSITE-ProRule" id="PRU00325"/>
    </source>
</evidence>
<evidence type="ECO:0000259" key="3">
    <source>
        <dbReference type="PROSITE" id="PS50966"/>
    </source>
</evidence>
<evidence type="ECO:0000313" key="5">
    <source>
        <dbReference type="Proteomes" id="UP000197032"/>
    </source>
</evidence>
<proteinExistence type="predicted"/>